<dbReference type="InterPro" id="IPR006151">
    <property type="entry name" value="Shikm_DH/Glu-tRNA_Rdtase"/>
</dbReference>
<feature type="binding site" evidence="8">
    <location>
        <position position="62"/>
    </location>
    <ligand>
        <name>shikimate</name>
        <dbReference type="ChEBI" id="CHEBI:36208"/>
    </ligand>
</feature>
<evidence type="ECO:0000256" key="3">
    <source>
        <dbReference type="ARBA" id="ARBA00022605"/>
    </source>
</evidence>
<evidence type="ECO:0000259" key="11">
    <source>
        <dbReference type="Pfam" id="PF18317"/>
    </source>
</evidence>
<dbReference type="GO" id="GO:0009423">
    <property type="term" value="P:chorismate biosynthetic process"/>
    <property type="evidence" value="ECO:0007669"/>
    <property type="project" value="UniProtKB-UniRule"/>
</dbReference>
<dbReference type="SUPFAM" id="SSF51735">
    <property type="entry name" value="NAD(P)-binding Rossmann-fold domains"/>
    <property type="match status" value="1"/>
</dbReference>
<feature type="binding site" evidence="8">
    <location>
        <position position="248"/>
    </location>
    <ligand>
        <name>shikimate</name>
        <dbReference type="ChEBI" id="CHEBI:36208"/>
    </ligand>
</feature>
<reference evidence="12 13" key="1">
    <citation type="journal article" date="2019" name="ISME J.">
        <title>Candidatus Macondimonas diazotrophica, a novel gammaproteobacterial genus dominating crude-oil-contaminated coastal sediments.</title>
        <authorList>
            <person name="Karthikeyan S."/>
            <person name="Konstantinidis K."/>
        </authorList>
    </citation>
    <scope>NUCLEOTIDE SEQUENCE [LARGE SCALE GENOMIC DNA]</scope>
    <source>
        <strain evidence="12 13">KTK01</strain>
    </source>
</reference>
<feature type="binding site" evidence="8">
    <location>
        <position position="103"/>
    </location>
    <ligand>
        <name>shikimate</name>
        <dbReference type="ChEBI" id="CHEBI:36208"/>
    </ligand>
</feature>
<dbReference type="GO" id="GO:0050661">
    <property type="term" value="F:NADP binding"/>
    <property type="evidence" value="ECO:0007669"/>
    <property type="project" value="InterPro"/>
</dbReference>
<feature type="binding site" evidence="8">
    <location>
        <position position="217"/>
    </location>
    <ligand>
        <name>NADP(+)</name>
        <dbReference type="ChEBI" id="CHEBI:58349"/>
    </ligand>
</feature>
<feature type="binding site" evidence="8">
    <location>
        <position position="241"/>
    </location>
    <ligand>
        <name>NADP(+)</name>
        <dbReference type="ChEBI" id="CHEBI:58349"/>
    </ligand>
</feature>
<dbReference type="EMBL" id="SRIO01000003">
    <property type="protein sequence ID" value="TFZ83547.1"/>
    <property type="molecule type" value="Genomic_DNA"/>
</dbReference>
<feature type="binding site" evidence="8">
    <location>
        <begin position="128"/>
        <end position="132"/>
    </location>
    <ligand>
        <name>NADP(+)</name>
        <dbReference type="ChEBI" id="CHEBI:58349"/>
    </ligand>
</feature>
<dbReference type="InterPro" id="IPR046346">
    <property type="entry name" value="Aminoacid_DH-like_N_sf"/>
</dbReference>
<dbReference type="EC" id="1.1.1.25" evidence="2 8"/>
<dbReference type="HAMAP" id="MF_00222">
    <property type="entry name" value="Shikimate_DH_AroE"/>
    <property type="match status" value="1"/>
</dbReference>
<dbReference type="PANTHER" id="PTHR21089">
    <property type="entry name" value="SHIKIMATE DEHYDROGENASE"/>
    <property type="match status" value="1"/>
</dbReference>
<sequence>MTDRYAVIGNPVAHSKSPLIHQLFAAQTGQDMVYEKRLAPLEGFGVAVREFLAEGGKGLNVTVPFKAEAFVMVDVCSPRATQASAVNTIGIGVDGRLWGDNTDGIGLVRDLKDALGWLLCERRLLVLGAGGAACGILGPLLEEGPRELVVANRTPDRAEALAARFHSLGPVRGCGLHDLFGIGAFDLILNATSASLSNALPVLPLGLVASHTQCYDLAYGREPTEFQRWAWAQGAAGAEDGLGMLIEQAAFSFELWRGVRPDTAPVQAALRQKALEPKDSNA</sequence>
<feature type="binding site" evidence="8">
    <location>
        <position position="219"/>
    </location>
    <ligand>
        <name>shikimate</name>
        <dbReference type="ChEBI" id="CHEBI:36208"/>
    </ligand>
</feature>
<comment type="caution">
    <text evidence="12">The sequence shown here is derived from an EMBL/GenBank/DDBJ whole genome shotgun (WGS) entry which is preliminary data.</text>
</comment>
<evidence type="ECO:0000256" key="8">
    <source>
        <dbReference type="HAMAP-Rule" id="MF_00222"/>
    </source>
</evidence>
<keyword evidence="3 8" id="KW-0028">Amino-acid biosynthesis</keyword>
<keyword evidence="5 8" id="KW-0560">Oxidoreductase</keyword>
<evidence type="ECO:0000256" key="6">
    <source>
        <dbReference type="ARBA" id="ARBA00023141"/>
    </source>
</evidence>
<dbReference type="InterPro" id="IPR011342">
    <property type="entry name" value="Shikimate_DH"/>
</dbReference>
<dbReference type="Gene3D" id="3.40.50.10860">
    <property type="entry name" value="Leucine Dehydrogenase, chain A, domain 1"/>
    <property type="match status" value="1"/>
</dbReference>
<keyword evidence="4 8" id="KW-0521">NADP</keyword>
<dbReference type="PANTHER" id="PTHR21089:SF1">
    <property type="entry name" value="BIFUNCTIONAL 3-DEHYDROQUINATE DEHYDRATASE_SHIKIMATE DEHYDROGENASE, CHLOROPLASTIC"/>
    <property type="match status" value="1"/>
</dbReference>
<evidence type="ECO:0000256" key="5">
    <source>
        <dbReference type="ARBA" id="ARBA00023002"/>
    </source>
</evidence>
<feature type="binding site" evidence="8">
    <location>
        <begin position="152"/>
        <end position="157"/>
    </location>
    <ligand>
        <name>NADP(+)</name>
        <dbReference type="ChEBI" id="CHEBI:58349"/>
    </ligand>
</feature>
<dbReference type="OrthoDB" id="9776868at2"/>
<name>A0A4Z0FC82_9GAMM</name>
<feature type="binding site" evidence="8">
    <location>
        <position position="87"/>
    </location>
    <ligand>
        <name>shikimate</name>
        <dbReference type="ChEBI" id="CHEBI:36208"/>
    </ligand>
</feature>
<dbReference type="NCBIfam" id="TIGR00507">
    <property type="entry name" value="aroE"/>
    <property type="match status" value="1"/>
</dbReference>
<comment type="pathway">
    <text evidence="1 8">Metabolic intermediate biosynthesis; chorismate biosynthesis; chorismate from D-erythrose 4-phosphate and phosphoenolpyruvate: step 4/7.</text>
</comment>
<protein>
    <recommendedName>
        <fullName evidence="2 8">Shikimate dehydrogenase (NADP(+))</fullName>
        <shortName evidence="8">SDH</shortName>
        <ecNumber evidence="2 8">1.1.1.25</ecNumber>
    </recommendedName>
</protein>
<feature type="domain" description="Shikimate dehydrogenase substrate binding N-terminal" evidence="10">
    <location>
        <begin position="7"/>
        <end position="89"/>
    </location>
</feature>
<organism evidence="12 13">
    <name type="scientific">Candidatus Macondimonas diazotrophica</name>
    <dbReference type="NCBI Taxonomy" id="2305248"/>
    <lineage>
        <taxon>Bacteria</taxon>
        <taxon>Pseudomonadati</taxon>
        <taxon>Pseudomonadota</taxon>
        <taxon>Gammaproteobacteria</taxon>
        <taxon>Chromatiales</taxon>
        <taxon>Ectothiorhodospiraceae</taxon>
        <taxon>Candidatus Macondimonas</taxon>
    </lineage>
</organism>
<comment type="function">
    <text evidence="8">Involved in the biosynthesis of the chorismate, which leads to the biosynthesis of aromatic amino acids. Catalyzes the reversible NADPH linked reduction of 3-dehydroshikimate (DHSA) to yield shikimate (SA).</text>
</comment>
<proteinExistence type="inferred from homology"/>
<comment type="catalytic activity">
    <reaction evidence="7 8">
        <text>shikimate + NADP(+) = 3-dehydroshikimate + NADPH + H(+)</text>
        <dbReference type="Rhea" id="RHEA:17737"/>
        <dbReference type="ChEBI" id="CHEBI:15378"/>
        <dbReference type="ChEBI" id="CHEBI:16630"/>
        <dbReference type="ChEBI" id="CHEBI:36208"/>
        <dbReference type="ChEBI" id="CHEBI:57783"/>
        <dbReference type="ChEBI" id="CHEBI:58349"/>
        <dbReference type="EC" id="1.1.1.25"/>
    </reaction>
</comment>
<feature type="domain" description="SDH C-terminal" evidence="11">
    <location>
        <begin position="241"/>
        <end position="271"/>
    </location>
</feature>
<dbReference type="FunFam" id="3.40.50.10860:FF:000006">
    <property type="entry name" value="Shikimate dehydrogenase (NADP(+))"/>
    <property type="match status" value="1"/>
</dbReference>
<dbReference type="AlphaFoldDB" id="A0A4Z0FC82"/>
<gene>
    <name evidence="8 12" type="primary">aroE</name>
    <name evidence="12" type="ORF">E4680_03350</name>
</gene>
<feature type="active site" description="Proton acceptor" evidence="8">
    <location>
        <position position="66"/>
    </location>
</feature>
<feature type="domain" description="Quinate/shikimate 5-dehydrogenase/glutamyl-tRNA reductase" evidence="9">
    <location>
        <begin position="121"/>
        <end position="195"/>
    </location>
</feature>
<dbReference type="GO" id="GO:0008652">
    <property type="term" value="P:amino acid biosynthetic process"/>
    <property type="evidence" value="ECO:0007669"/>
    <property type="project" value="UniProtKB-KW"/>
</dbReference>
<dbReference type="UniPathway" id="UPA00053">
    <property type="reaction ID" value="UER00087"/>
</dbReference>
<evidence type="ECO:0000256" key="2">
    <source>
        <dbReference type="ARBA" id="ARBA00012962"/>
    </source>
</evidence>
<dbReference type="Gene3D" id="3.40.50.720">
    <property type="entry name" value="NAD(P)-binding Rossmann-like Domain"/>
    <property type="match status" value="1"/>
</dbReference>
<evidence type="ECO:0000313" key="12">
    <source>
        <dbReference type="EMBL" id="TFZ83547.1"/>
    </source>
</evidence>
<dbReference type="GO" id="GO:0004764">
    <property type="term" value="F:shikimate 3-dehydrogenase (NADP+) activity"/>
    <property type="evidence" value="ECO:0007669"/>
    <property type="project" value="UniProtKB-UniRule"/>
</dbReference>
<dbReference type="RefSeq" id="WP_135280964.1">
    <property type="nucleotide sequence ID" value="NZ_SRIO01000003.1"/>
</dbReference>
<evidence type="ECO:0000256" key="7">
    <source>
        <dbReference type="ARBA" id="ARBA00049442"/>
    </source>
</evidence>
<dbReference type="GO" id="GO:0005829">
    <property type="term" value="C:cytosol"/>
    <property type="evidence" value="ECO:0007669"/>
    <property type="project" value="TreeGrafter"/>
</dbReference>
<comment type="similarity">
    <text evidence="8">Belongs to the shikimate dehydrogenase family.</text>
</comment>
<feature type="binding site" evidence="8">
    <location>
        <begin position="15"/>
        <end position="17"/>
    </location>
    <ligand>
        <name>shikimate</name>
        <dbReference type="ChEBI" id="CHEBI:36208"/>
    </ligand>
</feature>
<evidence type="ECO:0000259" key="9">
    <source>
        <dbReference type="Pfam" id="PF01488"/>
    </source>
</evidence>
<keyword evidence="13" id="KW-1185">Reference proteome</keyword>
<keyword evidence="6 8" id="KW-0057">Aromatic amino acid biosynthesis</keyword>
<evidence type="ECO:0000256" key="1">
    <source>
        <dbReference type="ARBA" id="ARBA00004871"/>
    </source>
</evidence>
<comment type="caution">
    <text evidence="8">Lacks conserved residue(s) required for the propagation of feature annotation.</text>
</comment>
<dbReference type="GO" id="GO:0019632">
    <property type="term" value="P:shikimate metabolic process"/>
    <property type="evidence" value="ECO:0007669"/>
    <property type="project" value="InterPro"/>
</dbReference>
<dbReference type="InterPro" id="IPR022893">
    <property type="entry name" value="Shikimate_DH_fam"/>
</dbReference>
<evidence type="ECO:0000259" key="10">
    <source>
        <dbReference type="Pfam" id="PF08501"/>
    </source>
</evidence>
<comment type="subunit">
    <text evidence="8">Homodimer.</text>
</comment>
<dbReference type="GO" id="GO:0009073">
    <property type="term" value="P:aromatic amino acid family biosynthetic process"/>
    <property type="evidence" value="ECO:0007669"/>
    <property type="project" value="UniProtKB-KW"/>
</dbReference>
<evidence type="ECO:0000256" key="4">
    <source>
        <dbReference type="ARBA" id="ARBA00022857"/>
    </source>
</evidence>
<dbReference type="InterPro" id="IPR013708">
    <property type="entry name" value="Shikimate_DH-bd_N"/>
</dbReference>
<dbReference type="Pfam" id="PF08501">
    <property type="entry name" value="Shikimate_dh_N"/>
    <property type="match status" value="1"/>
</dbReference>
<dbReference type="SUPFAM" id="SSF53223">
    <property type="entry name" value="Aminoacid dehydrogenase-like, N-terminal domain"/>
    <property type="match status" value="1"/>
</dbReference>
<evidence type="ECO:0000313" key="13">
    <source>
        <dbReference type="Proteomes" id="UP000297890"/>
    </source>
</evidence>
<dbReference type="InterPro" id="IPR036291">
    <property type="entry name" value="NAD(P)-bd_dom_sf"/>
</dbReference>
<dbReference type="CDD" id="cd01065">
    <property type="entry name" value="NAD_bind_Shikimate_DH"/>
    <property type="match status" value="1"/>
</dbReference>
<dbReference type="Pfam" id="PF18317">
    <property type="entry name" value="SDH_C"/>
    <property type="match status" value="1"/>
</dbReference>
<dbReference type="Pfam" id="PF01488">
    <property type="entry name" value="Shikimate_DH"/>
    <property type="match status" value="1"/>
</dbReference>
<dbReference type="Proteomes" id="UP000297890">
    <property type="component" value="Unassembled WGS sequence"/>
</dbReference>
<accession>A0A4Z0FC82</accession>
<dbReference type="InterPro" id="IPR041121">
    <property type="entry name" value="SDH_C"/>
</dbReference>
<dbReference type="NCBIfam" id="NF001310">
    <property type="entry name" value="PRK00258.1-2"/>
    <property type="match status" value="1"/>
</dbReference>